<dbReference type="Proteomes" id="UP000827872">
    <property type="component" value="Linkage Group LG11"/>
</dbReference>
<protein>
    <submittedName>
        <fullName evidence="1">Uncharacterized protein</fullName>
    </submittedName>
</protein>
<gene>
    <name evidence="1" type="ORF">K3G42_001828</name>
</gene>
<proteinExistence type="predicted"/>
<keyword evidence="2" id="KW-1185">Reference proteome</keyword>
<reference evidence="1" key="1">
    <citation type="submission" date="2021-08" db="EMBL/GenBank/DDBJ databases">
        <title>The first chromosome-level gecko genome reveals the dynamic sex chromosomes of Neotropical dwarf geckos (Sphaerodactylidae: Sphaerodactylus).</title>
        <authorList>
            <person name="Pinto B.J."/>
            <person name="Keating S.E."/>
            <person name="Gamble T."/>
        </authorList>
    </citation>
    <scope>NUCLEOTIDE SEQUENCE</scope>
    <source>
        <strain evidence="1">TG3544</strain>
    </source>
</reference>
<organism evidence="1 2">
    <name type="scientific">Sphaerodactylus townsendi</name>
    <dbReference type="NCBI Taxonomy" id="933632"/>
    <lineage>
        <taxon>Eukaryota</taxon>
        <taxon>Metazoa</taxon>
        <taxon>Chordata</taxon>
        <taxon>Craniata</taxon>
        <taxon>Vertebrata</taxon>
        <taxon>Euteleostomi</taxon>
        <taxon>Lepidosauria</taxon>
        <taxon>Squamata</taxon>
        <taxon>Bifurcata</taxon>
        <taxon>Gekkota</taxon>
        <taxon>Sphaerodactylidae</taxon>
        <taxon>Sphaerodactylus</taxon>
    </lineage>
</organism>
<name>A0ACB8FTK5_9SAUR</name>
<evidence type="ECO:0000313" key="1">
    <source>
        <dbReference type="EMBL" id="KAH8010319.1"/>
    </source>
</evidence>
<dbReference type="EMBL" id="CM037624">
    <property type="protein sequence ID" value="KAH8010319.1"/>
    <property type="molecule type" value="Genomic_DNA"/>
</dbReference>
<sequence length="127" mass="14167">MLPCPRCVSPGTAWCQILVRGSSLSPPRAHSSTSQEGAKAVGPREASQFLRGGEESSSRHGRTDHWTAESSRPLWNVRKVLFKNMDPYLVYLDGTTILAPQKTWIHFFTMGSWCKTKFRSIAAAINM</sequence>
<accession>A0ACB8FTK5</accession>
<evidence type="ECO:0000313" key="2">
    <source>
        <dbReference type="Proteomes" id="UP000827872"/>
    </source>
</evidence>
<comment type="caution">
    <text evidence="1">The sequence shown here is derived from an EMBL/GenBank/DDBJ whole genome shotgun (WGS) entry which is preliminary data.</text>
</comment>